<organism evidence="7 8">
    <name type="scientific">Youxingia wuxianensis</name>
    <dbReference type="NCBI Taxonomy" id="2763678"/>
    <lineage>
        <taxon>Bacteria</taxon>
        <taxon>Bacillati</taxon>
        <taxon>Bacillota</taxon>
        <taxon>Clostridia</taxon>
        <taxon>Eubacteriales</taxon>
        <taxon>Oscillospiraceae</taxon>
        <taxon>Youxingia</taxon>
    </lineage>
</organism>
<dbReference type="CDD" id="cd08512">
    <property type="entry name" value="PBP2_NikA_DppA_OppA_like_7"/>
    <property type="match status" value="1"/>
</dbReference>
<accession>A0A926IGW5</accession>
<dbReference type="PROSITE" id="PS51257">
    <property type="entry name" value="PROKAR_LIPOPROTEIN"/>
    <property type="match status" value="1"/>
</dbReference>
<dbReference type="EMBL" id="JACRTD010000002">
    <property type="protein sequence ID" value="MBC8584520.1"/>
    <property type="molecule type" value="Genomic_DNA"/>
</dbReference>
<evidence type="ECO:0000256" key="1">
    <source>
        <dbReference type="ARBA" id="ARBA00004196"/>
    </source>
</evidence>
<dbReference type="InterPro" id="IPR039424">
    <property type="entry name" value="SBP_5"/>
</dbReference>
<dbReference type="GO" id="GO:0015833">
    <property type="term" value="P:peptide transport"/>
    <property type="evidence" value="ECO:0007669"/>
    <property type="project" value="TreeGrafter"/>
</dbReference>
<comment type="similarity">
    <text evidence="2">Belongs to the bacterial solute-binding protein 5 family.</text>
</comment>
<dbReference type="InterPro" id="IPR000914">
    <property type="entry name" value="SBP_5_dom"/>
</dbReference>
<dbReference type="PANTHER" id="PTHR30290:SF10">
    <property type="entry name" value="PERIPLASMIC OLIGOPEPTIDE-BINDING PROTEIN-RELATED"/>
    <property type="match status" value="1"/>
</dbReference>
<feature type="signal peptide" evidence="5">
    <location>
        <begin position="1"/>
        <end position="20"/>
    </location>
</feature>
<keyword evidence="4 5" id="KW-0732">Signal</keyword>
<evidence type="ECO:0000256" key="4">
    <source>
        <dbReference type="ARBA" id="ARBA00022729"/>
    </source>
</evidence>
<dbReference type="Gene3D" id="3.40.190.10">
    <property type="entry name" value="Periplasmic binding protein-like II"/>
    <property type="match status" value="1"/>
</dbReference>
<comment type="subcellular location">
    <subcellularLocation>
        <location evidence="1">Cell envelope</location>
    </subcellularLocation>
</comment>
<dbReference type="GO" id="GO:0043190">
    <property type="term" value="C:ATP-binding cassette (ABC) transporter complex"/>
    <property type="evidence" value="ECO:0007669"/>
    <property type="project" value="InterPro"/>
</dbReference>
<evidence type="ECO:0000256" key="3">
    <source>
        <dbReference type="ARBA" id="ARBA00022448"/>
    </source>
</evidence>
<evidence type="ECO:0000256" key="2">
    <source>
        <dbReference type="ARBA" id="ARBA00005695"/>
    </source>
</evidence>
<dbReference type="SUPFAM" id="SSF53850">
    <property type="entry name" value="Periplasmic binding protein-like II"/>
    <property type="match status" value="1"/>
</dbReference>
<dbReference type="GO" id="GO:0042597">
    <property type="term" value="C:periplasmic space"/>
    <property type="evidence" value="ECO:0007669"/>
    <property type="project" value="UniProtKB-ARBA"/>
</dbReference>
<reference evidence="7" key="1">
    <citation type="submission" date="2020-08" db="EMBL/GenBank/DDBJ databases">
        <title>Genome public.</title>
        <authorList>
            <person name="Liu C."/>
            <person name="Sun Q."/>
        </authorList>
    </citation>
    <scope>NUCLEOTIDE SEQUENCE</scope>
    <source>
        <strain evidence="7">NSJ-64</strain>
    </source>
</reference>
<evidence type="ECO:0000256" key="5">
    <source>
        <dbReference type="SAM" id="SignalP"/>
    </source>
</evidence>
<dbReference type="GO" id="GO:0030313">
    <property type="term" value="C:cell envelope"/>
    <property type="evidence" value="ECO:0007669"/>
    <property type="project" value="UniProtKB-SubCell"/>
</dbReference>
<comment type="caution">
    <text evidence="7">The sequence shown here is derived from an EMBL/GenBank/DDBJ whole genome shotgun (WGS) entry which is preliminary data.</text>
</comment>
<evidence type="ECO:0000313" key="8">
    <source>
        <dbReference type="Proteomes" id="UP000623678"/>
    </source>
</evidence>
<evidence type="ECO:0000259" key="6">
    <source>
        <dbReference type="Pfam" id="PF00496"/>
    </source>
</evidence>
<dbReference type="RefSeq" id="WP_262394352.1">
    <property type="nucleotide sequence ID" value="NZ_JACRTD010000002.1"/>
</dbReference>
<keyword evidence="3" id="KW-0813">Transport</keyword>
<feature type="chain" id="PRO_5038657566" evidence="5">
    <location>
        <begin position="21"/>
        <end position="555"/>
    </location>
</feature>
<dbReference type="PIRSF" id="PIRSF002741">
    <property type="entry name" value="MppA"/>
    <property type="match status" value="1"/>
</dbReference>
<dbReference type="GO" id="GO:1904680">
    <property type="term" value="F:peptide transmembrane transporter activity"/>
    <property type="evidence" value="ECO:0007669"/>
    <property type="project" value="TreeGrafter"/>
</dbReference>
<gene>
    <name evidence="7" type="ORF">H8705_02880</name>
</gene>
<dbReference type="AlphaFoldDB" id="A0A926IGW5"/>
<dbReference type="Gene3D" id="3.10.105.10">
    <property type="entry name" value="Dipeptide-binding Protein, Domain 3"/>
    <property type="match status" value="1"/>
</dbReference>
<dbReference type="InterPro" id="IPR030678">
    <property type="entry name" value="Peptide/Ni-bd"/>
</dbReference>
<dbReference type="Gene3D" id="3.90.76.10">
    <property type="entry name" value="Dipeptide-binding Protein, Domain 1"/>
    <property type="match status" value="1"/>
</dbReference>
<dbReference type="Proteomes" id="UP000623678">
    <property type="component" value="Unassembled WGS sequence"/>
</dbReference>
<dbReference type="Pfam" id="PF00496">
    <property type="entry name" value="SBP_bac_5"/>
    <property type="match status" value="1"/>
</dbReference>
<proteinExistence type="inferred from homology"/>
<sequence length="555" mass="61726">MKLRITALSLVLCMLLSLLAGCGGSASSGAASGAASTASQSGEAAAPAGDEITPQETLTVAAKATPQGIDTSFHNSIESMQAFRNTMDTLLAFPQVQNEDGEWMQDFSKLEGRLAEKWERSEDGKTVTFYLRKGVKNQYGNELCAEDVRWTIERGLALDAVMSFFCTVVAQIYDVEQVTVIDDYTVSITTEEPNPMLETWACHAFNGIFDSTEAKKHVTESDPWATEWLANNACAYGPFIIETWNAGQEVVFVENPNYWGGKQPIRKVIYKEVPDAANRLALIQSGAVDMVEQLPTRQLIEAKDVPGVKVHSYDSNVICHIEMNVEDEILGNVLVRQAMNYAFPYNEVLESVLFGMASQAKSMNPSTYPDYFGDETWNYTTDLDKAKELLTEAGYGNGFTFDCYVDAGVDEHIQMLVMFQTNLAKLGVTMNIVQLPTGDFYTQILENKFPMSIWQDMPGLPDGVFGYALWAVGSSSINHSNIDDPELNNLYMQNVSTLDPAERSEANLGIQKILMEQAPWIYIAETGWHYTARENVDGITWHTLQDIRWNFVSKS</sequence>
<protein>
    <submittedName>
        <fullName evidence="7">ABC transporter substrate-binding protein</fullName>
    </submittedName>
</protein>
<evidence type="ECO:0000313" key="7">
    <source>
        <dbReference type="EMBL" id="MBC8584520.1"/>
    </source>
</evidence>
<keyword evidence="8" id="KW-1185">Reference proteome</keyword>
<name>A0A926IGW5_9FIRM</name>
<dbReference type="PANTHER" id="PTHR30290">
    <property type="entry name" value="PERIPLASMIC BINDING COMPONENT OF ABC TRANSPORTER"/>
    <property type="match status" value="1"/>
</dbReference>
<feature type="domain" description="Solute-binding protein family 5" evidence="6">
    <location>
        <begin position="110"/>
        <end position="471"/>
    </location>
</feature>